<name>A0ABU9GQK4_9GAMM</name>
<dbReference type="InterPro" id="IPR026268">
    <property type="entry name" value="RseC"/>
</dbReference>
<keyword evidence="1" id="KW-1133">Transmembrane helix</keyword>
<dbReference type="Proteomes" id="UP001369082">
    <property type="component" value="Unassembled WGS sequence"/>
</dbReference>
<accession>A0ABU9GQK4</accession>
<dbReference type="RefSeq" id="WP_341597675.1">
    <property type="nucleotide sequence ID" value="NZ_JBAKAZ010000026.1"/>
</dbReference>
<keyword evidence="3" id="KW-1185">Reference proteome</keyword>
<evidence type="ECO:0000313" key="2">
    <source>
        <dbReference type="EMBL" id="MEL0629607.1"/>
    </source>
</evidence>
<sequence>MLKETGRIIDIQNVDGEKTAIIECVSKSACKSCSSNDTCGVGMVAKGLSDKSHHISMPYKEGMEINKEIELLVNNKDIVQSSLIVYIIPLILFVLTCVISNLITDNEPLIILFSLSSLIIGCLIAKLVSSILYPSNSLNKVVSTK</sequence>
<dbReference type="PANTHER" id="PTHR35867:SF1">
    <property type="entry name" value="PROTEIN RSEC"/>
    <property type="match status" value="1"/>
</dbReference>
<proteinExistence type="predicted"/>
<gene>
    <name evidence="2" type="ORF">V6256_08295</name>
</gene>
<keyword evidence="1" id="KW-0472">Membrane</keyword>
<dbReference type="EMBL" id="JBAKAZ010000026">
    <property type="protein sequence ID" value="MEL0629607.1"/>
    <property type="molecule type" value="Genomic_DNA"/>
</dbReference>
<comment type="caution">
    <text evidence="2">The sequence shown here is derived from an EMBL/GenBank/DDBJ whole genome shotgun (WGS) entry which is preliminary data.</text>
</comment>
<dbReference type="InterPro" id="IPR007359">
    <property type="entry name" value="SigmaE_reg_RseC_MucC"/>
</dbReference>
<dbReference type="Pfam" id="PF04246">
    <property type="entry name" value="RseC_MucC"/>
    <property type="match status" value="1"/>
</dbReference>
<reference evidence="2 3" key="1">
    <citation type="submission" date="2024-02" db="EMBL/GenBank/DDBJ databases">
        <title>Bacteria isolated from the canopy kelp, Nereocystis luetkeana.</title>
        <authorList>
            <person name="Pfister C.A."/>
            <person name="Younker I.T."/>
            <person name="Light S.H."/>
        </authorList>
    </citation>
    <scope>NUCLEOTIDE SEQUENCE [LARGE SCALE GENOMIC DNA]</scope>
    <source>
        <strain evidence="2 3">TI.1.05</strain>
    </source>
</reference>
<feature type="transmembrane region" description="Helical" evidence="1">
    <location>
        <begin position="83"/>
        <end position="103"/>
    </location>
</feature>
<dbReference type="PIRSF" id="PIRSF004923">
    <property type="entry name" value="RseC"/>
    <property type="match status" value="1"/>
</dbReference>
<evidence type="ECO:0000313" key="3">
    <source>
        <dbReference type="Proteomes" id="UP001369082"/>
    </source>
</evidence>
<evidence type="ECO:0000256" key="1">
    <source>
        <dbReference type="SAM" id="Phobius"/>
    </source>
</evidence>
<dbReference type="PANTHER" id="PTHR35867">
    <property type="entry name" value="PROTEIN RSEC"/>
    <property type="match status" value="1"/>
</dbReference>
<keyword evidence="1" id="KW-0812">Transmembrane</keyword>
<protein>
    <submittedName>
        <fullName evidence="2">SoxR reducing system RseC family protein</fullName>
    </submittedName>
</protein>
<feature type="transmembrane region" description="Helical" evidence="1">
    <location>
        <begin position="109"/>
        <end position="133"/>
    </location>
</feature>
<organism evidence="2 3">
    <name type="scientific">Psychromonas aquatilis</name>
    <dbReference type="NCBI Taxonomy" id="2005072"/>
    <lineage>
        <taxon>Bacteria</taxon>
        <taxon>Pseudomonadati</taxon>
        <taxon>Pseudomonadota</taxon>
        <taxon>Gammaproteobacteria</taxon>
        <taxon>Alteromonadales</taxon>
        <taxon>Psychromonadaceae</taxon>
        <taxon>Psychromonas</taxon>
    </lineage>
</organism>